<evidence type="ECO:0000313" key="5">
    <source>
        <dbReference type="EMBL" id="STJ14513.1"/>
    </source>
</evidence>
<dbReference type="EMBL" id="UGCV01000001">
    <property type="protein sequence ID" value="STJ14513.1"/>
    <property type="molecule type" value="Genomic_DNA"/>
</dbReference>
<keyword evidence="3" id="KW-0804">Transcription</keyword>
<dbReference type="Proteomes" id="UP000254716">
    <property type="component" value="Unassembled WGS sequence"/>
</dbReference>
<accession>A0A376VSK8</accession>
<dbReference type="GO" id="GO:0003700">
    <property type="term" value="F:DNA-binding transcription factor activity"/>
    <property type="evidence" value="ECO:0007669"/>
    <property type="project" value="InterPro"/>
</dbReference>
<protein>
    <submittedName>
        <fullName evidence="5">DNA-binding transcriptional regulator DLP12 prophage</fullName>
    </submittedName>
</protein>
<dbReference type="InterPro" id="IPR009057">
    <property type="entry name" value="Homeodomain-like_sf"/>
</dbReference>
<dbReference type="GO" id="GO:0005829">
    <property type="term" value="C:cytosol"/>
    <property type="evidence" value="ECO:0007669"/>
    <property type="project" value="TreeGrafter"/>
</dbReference>
<feature type="domain" description="HTH araC/xylS-type" evidence="4">
    <location>
        <begin position="16"/>
        <end position="113"/>
    </location>
</feature>
<dbReference type="AlphaFoldDB" id="A0A376VSK8"/>
<evidence type="ECO:0000313" key="6">
    <source>
        <dbReference type="Proteomes" id="UP000254716"/>
    </source>
</evidence>
<dbReference type="InterPro" id="IPR018060">
    <property type="entry name" value="HTH_AraC"/>
</dbReference>
<evidence type="ECO:0000256" key="2">
    <source>
        <dbReference type="ARBA" id="ARBA00023125"/>
    </source>
</evidence>
<evidence type="ECO:0000256" key="3">
    <source>
        <dbReference type="ARBA" id="ARBA00023163"/>
    </source>
</evidence>
<dbReference type="PANTHER" id="PTHR47894:SF4">
    <property type="entry name" value="HTH-TYPE TRANSCRIPTIONAL REGULATOR GADX"/>
    <property type="match status" value="1"/>
</dbReference>
<organism evidence="5 6">
    <name type="scientific">Escherichia coli</name>
    <dbReference type="NCBI Taxonomy" id="562"/>
    <lineage>
        <taxon>Bacteria</taxon>
        <taxon>Pseudomonadati</taxon>
        <taxon>Pseudomonadota</taxon>
        <taxon>Gammaproteobacteria</taxon>
        <taxon>Enterobacterales</taxon>
        <taxon>Enterobacteriaceae</taxon>
        <taxon>Escherichia</taxon>
    </lineage>
</organism>
<keyword evidence="1" id="KW-0805">Transcription regulation</keyword>
<evidence type="ECO:0000256" key="1">
    <source>
        <dbReference type="ARBA" id="ARBA00023015"/>
    </source>
</evidence>
<sequence>MLIVYFYQIVNQSLISRCYNLMLSEPGTKWTANKVARYLYISVSTLHRRLASEGVSFQSILDDVRLNNALSAIQTTVKPISEIARENGYKCPSRFTERFHNRFKITPRELRKASRE</sequence>
<dbReference type="PROSITE" id="PS01124">
    <property type="entry name" value="HTH_ARAC_FAMILY_2"/>
    <property type="match status" value="1"/>
</dbReference>
<keyword evidence="2 5" id="KW-0238">DNA-binding</keyword>
<reference evidence="5 6" key="1">
    <citation type="submission" date="2018-06" db="EMBL/GenBank/DDBJ databases">
        <authorList>
            <consortium name="Pathogen Informatics"/>
            <person name="Doyle S."/>
        </authorList>
    </citation>
    <scope>NUCLEOTIDE SEQUENCE [LARGE SCALE GENOMIC DNA]</scope>
    <source>
        <strain evidence="5 6">NCTC9081</strain>
    </source>
</reference>
<dbReference type="SMART" id="SM00342">
    <property type="entry name" value="HTH_ARAC"/>
    <property type="match status" value="1"/>
</dbReference>
<name>A0A376VSK8_ECOLX</name>
<dbReference type="SUPFAM" id="SSF46689">
    <property type="entry name" value="Homeodomain-like"/>
    <property type="match status" value="1"/>
</dbReference>
<evidence type="ECO:0000259" key="4">
    <source>
        <dbReference type="PROSITE" id="PS01124"/>
    </source>
</evidence>
<gene>
    <name evidence="5" type="primary">ybcM_2</name>
    <name evidence="5" type="ORF">NCTC9081_00062</name>
</gene>
<dbReference type="GO" id="GO:0000976">
    <property type="term" value="F:transcription cis-regulatory region binding"/>
    <property type="evidence" value="ECO:0007669"/>
    <property type="project" value="TreeGrafter"/>
</dbReference>
<proteinExistence type="predicted"/>
<dbReference type="PANTHER" id="PTHR47894">
    <property type="entry name" value="HTH-TYPE TRANSCRIPTIONAL REGULATOR GADX"/>
    <property type="match status" value="1"/>
</dbReference>
<dbReference type="Pfam" id="PF12833">
    <property type="entry name" value="HTH_18"/>
    <property type="match status" value="1"/>
</dbReference>
<dbReference type="Gene3D" id="1.10.10.60">
    <property type="entry name" value="Homeodomain-like"/>
    <property type="match status" value="1"/>
</dbReference>